<evidence type="ECO:0000313" key="2">
    <source>
        <dbReference type="EMBL" id="QKV17680.1"/>
    </source>
</evidence>
<evidence type="ECO:0000313" key="3">
    <source>
        <dbReference type="Proteomes" id="UP000509367"/>
    </source>
</evidence>
<protein>
    <submittedName>
        <fullName evidence="2">Uncharacterized protein</fullName>
    </submittedName>
</protein>
<organism evidence="2 3">
    <name type="scientific">Oricola thermophila</name>
    <dbReference type="NCBI Taxonomy" id="2742145"/>
    <lineage>
        <taxon>Bacteria</taxon>
        <taxon>Pseudomonadati</taxon>
        <taxon>Pseudomonadota</taxon>
        <taxon>Alphaproteobacteria</taxon>
        <taxon>Hyphomicrobiales</taxon>
        <taxon>Ahrensiaceae</taxon>
        <taxon>Oricola</taxon>
    </lineage>
</organism>
<gene>
    <name evidence="2" type="ORF">HTY61_03945</name>
</gene>
<keyword evidence="1" id="KW-0732">Signal</keyword>
<evidence type="ECO:0000256" key="1">
    <source>
        <dbReference type="SAM" id="SignalP"/>
    </source>
</evidence>
<sequence length="177" mass="18873">MYFRSMAVIALALASAAIATPSANASEREARFFRQIEGKWRGPGEVVAGKYKGTKFTCEFSGLTPDNKLGMTLDGGCRVGVFTQKMSATVRRNGRSYIGAFLDGAKGEGLDVISGSVSPDRAVLKLKRKQLDGAMLARLASRDQLNITVSVNVGDELVPVIGMKLDRIDSVAVGSVK</sequence>
<dbReference type="AlphaFoldDB" id="A0A6N1V9S2"/>
<dbReference type="KEGG" id="orm:HTY61_03945"/>
<accession>A0A6N1V9S2</accession>
<keyword evidence="3" id="KW-1185">Reference proteome</keyword>
<dbReference type="Proteomes" id="UP000509367">
    <property type="component" value="Chromosome"/>
</dbReference>
<proteinExistence type="predicted"/>
<name>A0A6N1V9S2_9HYPH</name>
<feature type="chain" id="PRO_5027083863" evidence="1">
    <location>
        <begin position="26"/>
        <end position="177"/>
    </location>
</feature>
<feature type="signal peptide" evidence="1">
    <location>
        <begin position="1"/>
        <end position="25"/>
    </location>
</feature>
<reference evidence="2 3" key="1">
    <citation type="submission" date="2020-06" db="EMBL/GenBank/DDBJ databases">
        <title>Oricola thermophila sp. nov. isolated from a tidal sediments.</title>
        <authorList>
            <person name="Kwon K.K."/>
            <person name="Yang S.-H."/>
            <person name="Park M.-J."/>
        </authorList>
    </citation>
    <scope>NUCLEOTIDE SEQUENCE [LARGE SCALE GENOMIC DNA]</scope>
    <source>
        <strain evidence="2 3">MEBiC13590</strain>
    </source>
</reference>
<dbReference type="RefSeq" id="WP_175275577.1">
    <property type="nucleotide sequence ID" value="NZ_CP054836.1"/>
</dbReference>
<dbReference type="EMBL" id="CP054836">
    <property type="protein sequence ID" value="QKV17680.1"/>
    <property type="molecule type" value="Genomic_DNA"/>
</dbReference>